<evidence type="ECO:0008006" key="4">
    <source>
        <dbReference type="Google" id="ProtNLM"/>
    </source>
</evidence>
<evidence type="ECO:0000256" key="1">
    <source>
        <dbReference type="SAM" id="SignalP"/>
    </source>
</evidence>
<organism evidence="2 3">
    <name type="scientific">Paramecium tetraurelia</name>
    <dbReference type="NCBI Taxonomy" id="5888"/>
    <lineage>
        <taxon>Eukaryota</taxon>
        <taxon>Sar</taxon>
        <taxon>Alveolata</taxon>
        <taxon>Ciliophora</taxon>
        <taxon>Intramacronucleata</taxon>
        <taxon>Oligohymenophorea</taxon>
        <taxon>Peniculida</taxon>
        <taxon>Parameciidae</taxon>
        <taxon>Paramecium</taxon>
    </lineage>
</organism>
<protein>
    <recommendedName>
        <fullName evidence="4">TNFR-Cys domain-containing protein</fullName>
    </recommendedName>
</protein>
<dbReference type="EMBL" id="CT868545">
    <property type="protein sequence ID" value="CAK85770.1"/>
    <property type="molecule type" value="Genomic_DNA"/>
</dbReference>
<accession>A0DRV3</accession>
<feature type="chain" id="PRO_5002624009" description="TNFR-Cys domain-containing protein" evidence="1">
    <location>
        <begin position="19"/>
        <end position="541"/>
    </location>
</feature>
<gene>
    <name evidence="2" type="ORF">GSPATT00039728001</name>
</gene>
<feature type="non-terminal residue" evidence="2">
    <location>
        <position position="541"/>
    </location>
</feature>
<proteinExistence type="predicted"/>
<dbReference type="RefSeq" id="XP_001453167.1">
    <property type="nucleotide sequence ID" value="XM_001453130.1"/>
</dbReference>
<evidence type="ECO:0000313" key="2">
    <source>
        <dbReference type="EMBL" id="CAK85770.1"/>
    </source>
</evidence>
<dbReference type="GeneID" id="5038952"/>
<sequence length="541" mass="63437">MKNLIQTICFFLLQTALAQLMMHKYNQLEIKGIEFDWSARTMPIGDQQLLIAQNIRGYDQLFQIQLMIIDIGKNDVVKQITIGGVDESNYCPDILIMNDSIFIAFVSEKGSILNVLVKKFNLFLEDSRIELNLGTTIQEVKIIQKMQFICLFQLNKNLLTVLWYAQGKEYPTKQWNMILYNPTTGVKGEILILPDSEFVSVTQNNLGIIAIAQSNNNNIILSKLFEGKLTTRSISSDIYYFHQQRVTIRSLSTNEFVVVRWTNYIDIILRRFDRDFEASQSPFRILAKEFCTIDRIQQIDISLTDSQLILVNKCQEEIKIQQIDLLNFHYNQYNSEQYRQIDVDNKQNLYSIQINYINHNRLLLRWFTQQFNYYTLSVQLIDLNLKINECILNCDNCDNLFKCQECNKNYQLDTIKNHCNPICPDNCLYCSDATYCDRCKLGYQYTKENLCVSPTNDFKELKVSRETESKGKGKIINKDLFIIVIYSVYQSDKQQYLVIRKLDNQGQLLKKVELQQDLQALVDYDIADSFDDDVFFIFIKW</sequence>
<dbReference type="InterPro" id="IPR009030">
    <property type="entry name" value="Growth_fac_rcpt_cys_sf"/>
</dbReference>
<dbReference type="SUPFAM" id="SSF57184">
    <property type="entry name" value="Growth factor receptor domain"/>
    <property type="match status" value="1"/>
</dbReference>
<dbReference type="HOGENOM" id="CLU_503883_0_0_1"/>
<dbReference type="InParanoid" id="A0DRV3"/>
<dbReference type="Proteomes" id="UP000000600">
    <property type="component" value="Unassembled WGS sequence"/>
</dbReference>
<dbReference type="OrthoDB" id="300641at2759"/>
<feature type="signal peptide" evidence="1">
    <location>
        <begin position="1"/>
        <end position="18"/>
    </location>
</feature>
<keyword evidence="1" id="KW-0732">Signal</keyword>
<reference evidence="2 3" key="1">
    <citation type="journal article" date="2006" name="Nature">
        <title>Global trends of whole-genome duplications revealed by the ciliate Paramecium tetraurelia.</title>
        <authorList>
            <consortium name="Genoscope"/>
            <person name="Aury J.-M."/>
            <person name="Jaillon O."/>
            <person name="Duret L."/>
            <person name="Noel B."/>
            <person name="Jubin C."/>
            <person name="Porcel B.M."/>
            <person name="Segurens B."/>
            <person name="Daubin V."/>
            <person name="Anthouard V."/>
            <person name="Aiach N."/>
            <person name="Arnaiz O."/>
            <person name="Billaut A."/>
            <person name="Beisson J."/>
            <person name="Blanc I."/>
            <person name="Bouhouche K."/>
            <person name="Camara F."/>
            <person name="Duharcourt S."/>
            <person name="Guigo R."/>
            <person name="Gogendeau D."/>
            <person name="Katinka M."/>
            <person name="Keller A.-M."/>
            <person name="Kissmehl R."/>
            <person name="Klotz C."/>
            <person name="Koll F."/>
            <person name="Le Moue A."/>
            <person name="Lepere C."/>
            <person name="Malinsky S."/>
            <person name="Nowacki M."/>
            <person name="Nowak J.K."/>
            <person name="Plattner H."/>
            <person name="Poulain J."/>
            <person name="Ruiz F."/>
            <person name="Serrano V."/>
            <person name="Zagulski M."/>
            <person name="Dessen P."/>
            <person name="Betermier M."/>
            <person name="Weissenbach J."/>
            <person name="Scarpelli C."/>
            <person name="Schachter V."/>
            <person name="Sperling L."/>
            <person name="Meyer E."/>
            <person name="Cohen J."/>
            <person name="Wincker P."/>
        </authorList>
    </citation>
    <scope>NUCLEOTIDE SEQUENCE [LARGE SCALE GENOMIC DNA]</scope>
    <source>
        <strain evidence="2 3">Stock d4-2</strain>
    </source>
</reference>
<dbReference type="AlphaFoldDB" id="A0DRV3"/>
<keyword evidence="3" id="KW-1185">Reference proteome</keyword>
<evidence type="ECO:0000313" key="3">
    <source>
        <dbReference type="Proteomes" id="UP000000600"/>
    </source>
</evidence>
<dbReference type="KEGG" id="ptm:GSPATT00039728001"/>
<name>A0DRV3_PARTE</name>